<accession>A0ABX5S7U1</accession>
<dbReference type="EMBL" id="CP038026">
    <property type="protein sequence ID" value="QBQ35374.1"/>
    <property type="molecule type" value="Genomic_DNA"/>
</dbReference>
<sequence>MPGCDKCRPVDGPACGNGSVRTQDPRGAVRRGSGGADFDVRGEGKPK</sequence>
<protein>
    <submittedName>
        <fullName evidence="2">DUF3079 domain-containing protein</fullName>
    </submittedName>
</protein>
<feature type="region of interest" description="Disordered" evidence="1">
    <location>
        <begin position="1"/>
        <end position="47"/>
    </location>
</feature>
<feature type="compositionally biased region" description="Basic and acidic residues" evidence="1">
    <location>
        <begin position="38"/>
        <end position="47"/>
    </location>
</feature>
<reference evidence="2 3" key="1">
    <citation type="submission" date="2019-03" db="EMBL/GenBank/DDBJ databases">
        <title>Draft Genome Sequences of Six Type Strains of the Genus Massilia.</title>
        <authorList>
            <person name="Miess H."/>
            <person name="Frediansyhah A."/>
            <person name="Gross H."/>
        </authorList>
    </citation>
    <scope>NUCLEOTIDE SEQUENCE [LARGE SCALE GENOMIC DNA]</scope>
    <source>
        <strain evidence="2 3">DSM 17505</strain>
    </source>
</reference>
<evidence type="ECO:0000313" key="2">
    <source>
        <dbReference type="EMBL" id="QBQ35374.1"/>
    </source>
</evidence>
<dbReference type="Proteomes" id="UP000294359">
    <property type="component" value="Chromosome"/>
</dbReference>
<evidence type="ECO:0000313" key="3">
    <source>
        <dbReference type="Proteomes" id="UP000294359"/>
    </source>
</evidence>
<gene>
    <name evidence="2" type="ORF">E1742_03740</name>
</gene>
<organism evidence="2 3">
    <name type="scientific">Pseudoduganella plicata</name>
    <dbReference type="NCBI Taxonomy" id="321984"/>
    <lineage>
        <taxon>Bacteria</taxon>
        <taxon>Pseudomonadati</taxon>
        <taxon>Pseudomonadota</taxon>
        <taxon>Betaproteobacteria</taxon>
        <taxon>Burkholderiales</taxon>
        <taxon>Oxalobacteraceae</taxon>
        <taxon>Telluria group</taxon>
        <taxon>Pseudoduganella</taxon>
    </lineage>
</organism>
<evidence type="ECO:0000256" key="1">
    <source>
        <dbReference type="SAM" id="MobiDB-lite"/>
    </source>
</evidence>
<keyword evidence="3" id="KW-1185">Reference proteome</keyword>
<name>A0ABX5S7U1_9BURK</name>
<proteinExistence type="predicted"/>